<evidence type="ECO:0000313" key="4">
    <source>
        <dbReference type="EMBL" id="EWT04897.1"/>
    </source>
</evidence>
<dbReference type="SUPFAM" id="SSF55729">
    <property type="entry name" value="Acyl-CoA N-acyltransferases (Nat)"/>
    <property type="match status" value="2"/>
</dbReference>
<gene>
    <name evidence="4" type="ORF">N864_08680</name>
</gene>
<evidence type="ECO:0000256" key="1">
    <source>
        <dbReference type="ARBA" id="ARBA00022679"/>
    </source>
</evidence>
<evidence type="ECO:0000256" key="2">
    <source>
        <dbReference type="ARBA" id="ARBA00023315"/>
    </source>
</evidence>
<comment type="caution">
    <text evidence="4">The sequence shown here is derived from an EMBL/GenBank/DDBJ whole genome shotgun (WGS) entry which is preliminary data.</text>
</comment>
<dbReference type="EMBL" id="AWQS01000171">
    <property type="protein sequence ID" value="EWT04897.1"/>
    <property type="molecule type" value="Genomic_DNA"/>
</dbReference>
<proteinExistence type="predicted"/>
<keyword evidence="1" id="KW-0808">Transferase</keyword>
<protein>
    <recommendedName>
        <fullName evidence="3">N-acetyltransferase domain-containing protein</fullName>
    </recommendedName>
</protein>
<organism evidence="4 5">
    <name type="scientific">Intrasporangium chromatireducens Q5-1</name>
    <dbReference type="NCBI Taxonomy" id="584657"/>
    <lineage>
        <taxon>Bacteria</taxon>
        <taxon>Bacillati</taxon>
        <taxon>Actinomycetota</taxon>
        <taxon>Actinomycetes</taxon>
        <taxon>Micrococcales</taxon>
        <taxon>Intrasporangiaceae</taxon>
        <taxon>Intrasporangium</taxon>
    </lineage>
</organism>
<reference evidence="5" key="1">
    <citation type="submission" date="2013-08" db="EMBL/GenBank/DDBJ databases">
        <title>Intrasporangium oryzae NRRL B-24470.</title>
        <authorList>
            <person name="Liu H."/>
            <person name="Wang G."/>
        </authorList>
    </citation>
    <scope>NUCLEOTIDE SEQUENCE [LARGE SCALE GENOMIC DNA]</scope>
    <source>
        <strain evidence="5">Q5-1</strain>
    </source>
</reference>
<dbReference type="PANTHER" id="PTHR43877">
    <property type="entry name" value="AMINOALKYLPHOSPHONATE N-ACETYLTRANSFERASE-RELATED-RELATED"/>
    <property type="match status" value="1"/>
</dbReference>
<name>W9GIA3_9MICO</name>
<dbReference type="RefSeq" id="WP_051518697.1">
    <property type="nucleotide sequence ID" value="NZ_AWQS01000171.1"/>
</dbReference>
<evidence type="ECO:0000313" key="5">
    <source>
        <dbReference type="Proteomes" id="UP000019494"/>
    </source>
</evidence>
<keyword evidence="2" id="KW-0012">Acyltransferase</keyword>
<dbReference type="Pfam" id="PF00583">
    <property type="entry name" value="Acetyltransf_1"/>
    <property type="match status" value="1"/>
</dbReference>
<dbReference type="CDD" id="cd04301">
    <property type="entry name" value="NAT_SF"/>
    <property type="match status" value="1"/>
</dbReference>
<dbReference type="GO" id="GO:0016747">
    <property type="term" value="F:acyltransferase activity, transferring groups other than amino-acyl groups"/>
    <property type="evidence" value="ECO:0007669"/>
    <property type="project" value="InterPro"/>
</dbReference>
<dbReference type="PROSITE" id="PS51186">
    <property type="entry name" value="GNAT"/>
    <property type="match status" value="1"/>
</dbReference>
<dbReference type="InterPro" id="IPR000182">
    <property type="entry name" value="GNAT_dom"/>
</dbReference>
<evidence type="ECO:0000259" key="3">
    <source>
        <dbReference type="PROSITE" id="PS51186"/>
    </source>
</evidence>
<dbReference type="Gene3D" id="3.40.630.30">
    <property type="match status" value="1"/>
</dbReference>
<dbReference type="OrthoDB" id="4119890at2"/>
<keyword evidence="5" id="KW-1185">Reference proteome</keyword>
<dbReference type="InterPro" id="IPR016181">
    <property type="entry name" value="Acyl_CoA_acyltransferase"/>
</dbReference>
<accession>W9GIA3</accession>
<dbReference type="Proteomes" id="UP000019494">
    <property type="component" value="Unassembled WGS sequence"/>
</dbReference>
<sequence>MKIRRLDTTDPDELKQWYAACVASTRVEQPTFVPKPFEEQVRQVLEPELGAERYDLVAVEDGAVLGAVMLYLPMEDNRELVWLVVDVAPAHRRRGVGRALVAAAEADISAERRELVVPARLPADRVEDHPYRRFGEAMGYAVATVSTDRVLRWPVDGSLLDRLAVSPDGYRIESFVDGVPQEYRASLGVLKGLIDVDSPTGDIEWEASPVSPEHYAEELRRHVEAGRRLVESVALDGAGEVVAYSEIVVPSVPERHLTQEGTLVRSDHRGHRLGLAVKVANLQALLDLGVTNPSIRTGNDDANRHMIAINEQLGFVPDVAELIFAKRR</sequence>
<dbReference type="PANTHER" id="PTHR43877:SF1">
    <property type="entry name" value="ACETYLTRANSFERASE"/>
    <property type="match status" value="1"/>
</dbReference>
<dbReference type="PATRIC" id="fig|584657.3.peg.3224"/>
<feature type="domain" description="N-acetyltransferase" evidence="3">
    <location>
        <begin position="1"/>
        <end position="166"/>
    </location>
</feature>
<dbReference type="AlphaFoldDB" id="W9GIA3"/>
<dbReference type="InterPro" id="IPR050832">
    <property type="entry name" value="Bact_Acetyltransf"/>
</dbReference>